<dbReference type="AlphaFoldDB" id="A0A1I1ECT0"/>
<dbReference type="GO" id="GO:0007059">
    <property type="term" value="P:chromosome segregation"/>
    <property type="evidence" value="ECO:0007669"/>
    <property type="project" value="UniProtKB-UniRule"/>
</dbReference>
<dbReference type="SUPFAM" id="SSF75553">
    <property type="entry name" value="Smc hinge domain"/>
    <property type="match status" value="1"/>
</dbReference>
<keyword evidence="9" id="KW-1185">Reference proteome</keyword>
<keyword evidence="1 6" id="KW-0963">Cytoplasm</keyword>
<evidence type="ECO:0000313" key="9">
    <source>
        <dbReference type="Proteomes" id="UP000199514"/>
    </source>
</evidence>
<keyword evidence="5 6" id="KW-0238">DNA-binding</keyword>
<dbReference type="HAMAP" id="MF_01894">
    <property type="entry name" value="Smc_prok"/>
    <property type="match status" value="1"/>
</dbReference>
<dbReference type="Pfam" id="PF06470">
    <property type="entry name" value="SMC_hinge"/>
    <property type="match status" value="1"/>
</dbReference>
<comment type="subunit">
    <text evidence="6">Homodimer.</text>
</comment>
<dbReference type="Gene3D" id="3.30.70.1620">
    <property type="match status" value="1"/>
</dbReference>
<dbReference type="GO" id="GO:0016887">
    <property type="term" value="F:ATP hydrolysis activity"/>
    <property type="evidence" value="ECO:0007669"/>
    <property type="project" value="InterPro"/>
</dbReference>
<dbReference type="CDD" id="cd03278">
    <property type="entry name" value="ABC_SMC_barmotin"/>
    <property type="match status" value="2"/>
</dbReference>
<dbReference type="GO" id="GO:0006260">
    <property type="term" value="P:DNA replication"/>
    <property type="evidence" value="ECO:0007669"/>
    <property type="project" value="UniProtKB-UniRule"/>
</dbReference>
<feature type="coiled-coil region" evidence="6">
    <location>
        <begin position="423"/>
        <end position="492"/>
    </location>
</feature>
<evidence type="ECO:0000259" key="7">
    <source>
        <dbReference type="SMART" id="SM00968"/>
    </source>
</evidence>
<dbReference type="SMART" id="SM00968">
    <property type="entry name" value="SMC_hinge"/>
    <property type="match status" value="1"/>
</dbReference>
<dbReference type="InterPro" id="IPR036277">
    <property type="entry name" value="SMC_hinge_sf"/>
</dbReference>
<evidence type="ECO:0000256" key="2">
    <source>
        <dbReference type="ARBA" id="ARBA00022741"/>
    </source>
</evidence>
<gene>
    <name evidence="6" type="primary">smc</name>
    <name evidence="8" type="ORF">SAMN05421780_101748</name>
</gene>
<comment type="function">
    <text evidence="6">Required for chromosome condensation and partitioning.</text>
</comment>
<name>A0A1I1ECT0_9BACT</name>
<dbReference type="InterPro" id="IPR010935">
    <property type="entry name" value="SMC_hinge"/>
</dbReference>
<comment type="similarity">
    <text evidence="6">Belongs to the SMC family.</text>
</comment>
<feature type="coiled-coil region" evidence="6">
    <location>
        <begin position="241"/>
        <end position="373"/>
    </location>
</feature>
<feature type="coiled-coil region" evidence="6">
    <location>
        <begin position="669"/>
        <end position="732"/>
    </location>
</feature>
<evidence type="ECO:0000256" key="4">
    <source>
        <dbReference type="ARBA" id="ARBA00023054"/>
    </source>
</evidence>
<dbReference type="Gene3D" id="3.40.50.300">
    <property type="entry name" value="P-loop containing nucleotide triphosphate hydrolases"/>
    <property type="match status" value="2"/>
</dbReference>
<feature type="coiled-coil region" evidence="6">
    <location>
        <begin position="174"/>
        <end position="208"/>
    </location>
</feature>
<dbReference type="GO" id="GO:0005524">
    <property type="term" value="F:ATP binding"/>
    <property type="evidence" value="ECO:0007669"/>
    <property type="project" value="UniProtKB-UniRule"/>
</dbReference>
<evidence type="ECO:0000256" key="3">
    <source>
        <dbReference type="ARBA" id="ARBA00022840"/>
    </source>
</evidence>
<feature type="domain" description="SMC hinge" evidence="7">
    <location>
        <begin position="520"/>
        <end position="634"/>
    </location>
</feature>
<reference evidence="8 9" key="1">
    <citation type="submission" date="2016-10" db="EMBL/GenBank/DDBJ databases">
        <authorList>
            <person name="de Groot N.N."/>
        </authorList>
    </citation>
    <scope>NUCLEOTIDE SEQUENCE [LARGE SCALE GENOMIC DNA]</scope>
    <source>
        <strain evidence="8 9">DSM 6793</strain>
    </source>
</reference>
<comment type="subcellular location">
    <subcellularLocation>
        <location evidence="6">Cytoplasm</location>
    </subcellularLocation>
</comment>
<protein>
    <recommendedName>
        <fullName evidence="6">Chromosome partition protein Smc</fullName>
    </recommendedName>
</protein>
<dbReference type="InterPro" id="IPR027417">
    <property type="entry name" value="P-loop_NTPase"/>
</dbReference>
<dbReference type="InterPro" id="IPR003395">
    <property type="entry name" value="RecF/RecN/SMC_N"/>
</dbReference>
<comment type="domain">
    <text evidence="6">Contains large globular domains required for ATP hydrolysis at each terminus and a third globular domain forming a flexible hinge near the middle of the molecule. These domains are separated by coiled-coil structures.</text>
</comment>
<keyword evidence="4 6" id="KW-0175">Coiled coil</keyword>
<keyword evidence="3 6" id="KW-0067">ATP-binding</keyword>
<dbReference type="GO" id="GO:0003677">
    <property type="term" value="F:DNA binding"/>
    <property type="evidence" value="ECO:0007669"/>
    <property type="project" value="UniProtKB-UniRule"/>
</dbReference>
<dbReference type="PIRSF" id="PIRSF005719">
    <property type="entry name" value="SMC"/>
    <property type="match status" value="1"/>
</dbReference>
<dbReference type="Pfam" id="PF02463">
    <property type="entry name" value="SMC_N"/>
    <property type="match status" value="1"/>
</dbReference>
<organism evidence="8 9">
    <name type="scientific">Flexibacter flexilis DSM 6793</name>
    <dbReference type="NCBI Taxonomy" id="927664"/>
    <lineage>
        <taxon>Bacteria</taxon>
        <taxon>Pseudomonadati</taxon>
        <taxon>Bacteroidota</taxon>
        <taxon>Cytophagia</taxon>
        <taxon>Cytophagales</taxon>
        <taxon>Flexibacteraceae</taxon>
        <taxon>Flexibacter</taxon>
    </lineage>
</organism>
<dbReference type="SUPFAM" id="SSF52540">
    <property type="entry name" value="P-loop containing nucleoside triphosphate hydrolases"/>
    <property type="match status" value="1"/>
</dbReference>
<dbReference type="NCBIfam" id="TIGR02168">
    <property type="entry name" value="SMC_prok_B"/>
    <property type="match status" value="1"/>
</dbReference>
<feature type="coiled-coil region" evidence="6">
    <location>
        <begin position="838"/>
        <end position="924"/>
    </location>
</feature>
<dbReference type="STRING" id="927664.SAMN05421780_101748"/>
<dbReference type="RefSeq" id="WP_091507493.1">
    <property type="nucleotide sequence ID" value="NZ_FOLE01000001.1"/>
</dbReference>
<dbReference type="GO" id="GO:0030261">
    <property type="term" value="P:chromosome condensation"/>
    <property type="evidence" value="ECO:0007669"/>
    <property type="project" value="InterPro"/>
</dbReference>
<keyword evidence="2 6" id="KW-0547">Nucleotide-binding</keyword>
<dbReference type="EMBL" id="FOLE01000001">
    <property type="protein sequence ID" value="SFB84895.1"/>
    <property type="molecule type" value="Genomic_DNA"/>
</dbReference>
<dbReference type="GO" id="GO:0005737">
    <property type="term" value="C:cytoplasm"/>
    <property type="evidence" value="ECO:0007669"/>
    <property type="project" value="UniProtKB-SubCell"/>
</dbReference>
<evidence type="ECO:0000313" key="8">
    <source>
        <dbReference type="EMBL" id="SFB84895.1"/>
    </source>
</evidence>
<sequence length="1176" mass="134879">MQLSKLEVKGFKSFGDKITVNFDAGITGIVGPNGCGKSNIVDAIRWVLGEQKTKALRSEKMENIIFNGTKNRKPLQMAEVSLTFNNTKNILPTEYAQVSLTRRYYRTGESEYLLNGVTCRLKDITNLFLDTGIGSDSYAIIELKMVDDILNDRDNSRRNLFEEASGISKFKVRKKETFRKLEDTDKDLERVEDLLFEIVKNLKVLERQAKQTQRYFELKEEYKRWSVELAKLTVSQFSQSQQRIEKQVAAARAERETLNKQLAERDNLLQTEKAQMLQAEKLVASRQKQLHEFVSQIQQYENDRKIKNERLQLFTERIKNLDKQIAQDKDLQKNVATAIAQLTAEQHITQKQLAEVEAQLQTAQTEYETQKQLTGQLQTQAAEATQLFRQSQDEVYQLRKSLEINQIQISSLKQELEKNRADSDRHTESLGEFEDRMADLREQVLDKEQELNRRIAEETRTQQLIEQNTFEAEQAREQLIACNRQADAAQNEYNLTKSLVDSLEGFPEAIKFLKKQTDWNKNAPLVSDILTCEEQYRVAIEGYLEPLMNYYVVDDEAQALQAIRLLSESARGKANFFILSKLEEFRPTLPPSLNAQLKAAIEIVEFEPRYRRLVEYLLDNVYLVQSGAEQFPDVVGCTLLAPNGNLTKRAFSWAGGSVGLFEGKRIGRAKNLEKLQAQLKELASQTEKLKAVLEQKQNTVAELKRNTQKSVIESISKEINYLNQELVALRSKQEQLAVMLRNSDTRQEDILEKIAQLDADITEQRPKLQLQAFELQELETRIGSLNQDLLVNNELLTQKSGNYNQLNILFHQQENRQSSQQKEISYKESEAQVLANRVEQAATEQQRLTADIEALREIAEGSDEQLISMYAEKEAIEKGVNEAEREYYALRGRIDGADKEIRELQRRRELNDQLMSELQNKSNESALHLTAVRERLSVEFEIQITPEMMQDYDGGLYSEAELKERVQGVKSQLDKIGAINPMAMEAYNEIKERHDFISAQKQDLTEAKNSLLATISEIDTVARDNFMATFGQIREHFIRVFRSLFTDEDTCDLILTDPNNPLDSSIDIVARPKGKRPLTINQLSGGEKTLTAISLLFAIYLIKPAPFCIFDEVDAPLDDANIDKFNNIIRKFSAESQFIIVTHNKRTMASTDVIYGVTMLEQGVSRVIPVDLRELA</sequence>
<evidence type="ECO:0000256" key="5">
    <source>
        <dbReference type="ARBA" id="ARBA00023125"/>
    </source>
</evidence>
<dbReference type="GO" id="GO:0005694">
    <property type="term" value="C:chromosome"/>
    <property type="evidence" value="ECO:0007669"/>
    <property type="project" value="InterPro"/>
</dbReference>
<dbReference type="Gene3D" id="1.20.1060.20">
    <property type="match status" value="1"/>
</dbReference>
<feature type="binding site" evidence="6">
    <location>
        <begin position="32"/>
        <end position="39"/>
    </location>
    <ligand>
        <name>ATP</name>
        <dbReference type="ChEBI" id="CHEBI:30616"/>
    </ligand>
</feature>
<dbReference type="Proteomes" id="UP000199514">
    <property type="component" value="Unassembled WGS sequence"/>
</dbReference>
<evidence type="ECO:0000256" key="6">
    <source>
        <dbReference type="HAMAP-Rule" id="MF_01894"/>
    </source>
</evidence>
<dbReference type="InterPro" id="IPR011890">
    <property type="entry name" value="SMC_prok"/>
</dbReference>
<evidence type="ECO:0000256" key="1">
    <source>
        <dbReference type="ARBA" id="ARBA00022490"/>
    </source>
</evidence>
<dbReference type="OrthoDB" id="9808768at2"/>
<dbReference type="PANTHER" id="PTHR43977">
    <property type="entry name" value="STRUCTURAL MAINTENANCE OF CHROMOSOMES PROTEIN 3"/>
    <property type="match status" value="1"/>
</dbReference>
<dbReference type="InterPro" id="IPR024704">
    <property type="entry name" value="SMC"/>
</dbReference>
<dbReference type="GO" id="GO:0007062">
    <property type="term" value="P:sister chromatid cohesion"/>
    <property type="evidence" value="ECO:0007669"/>
    <property type="project" value="InterPro"/>
</dbReference>
<accession>A0A1I1ECT0</accession>
<proteinExistence type="inferred from homology"/>